<sequence>MTGPPIQKDPNVETYSLGDFELQSGEVLPDAYVAYRTYGNVKNPCIVYPTWFSGTITAGNEWLISTQDHPRKALDPSRYFIICPALFGNGESTSPSNTTGPKGGRNLPKTTFYDNVRAQHELVTKKFGIEKVIVTGWSMGAGQAFQWACQYPDMVTHCIPFCGSARTSIHNWVFLEAVKGAIRLDPDFQDGDYMDKLGSQPVRGLRAMGRVYAGWGFSQTFYRMDGFRKYYGFKNVEEVMVEFWEKWSTSKDANNLLHHLFTWQHGDIGAQPLYAGESLRDKAVDSGGRFGVRGAGGVVGEQDERAFERALKGIKAKTLIMPCRTDLYFPPEDSEIEANYMGEGKATLKVIESFWGHWSGGPGDSKEDAEWIDQQIHEFLQES</sequence>
<evidence type="ECO:0000313" key="1">
    <source>
        <dbReference type="EMBL" id="PWN53533.1"/>
    </source>
</evidence>
<reference evidence="1 2" key="1">
    <citation type="journal article" date="2018" name="Mol. Biol. Evol.">
        <title>Broad Genomic Sampling Reveals a Smut Pathogenic Ancestry of the Fungal Clade Ustilaginomycotina.</title>
        <authorList>
            <person name="Kijpornyongpan T."/>
            <person name="Mondo S.J."/>
            <person name="Barry K."/>
            <person name="Sandor L."/>
            <person name="Lee J."/>
            <person name="Lipzen A."/>
            <person name="Pangilinan J."/>
            <person name="LaButti K."/>
            <person name="Hainaut M."/>
            <person name="Henrissat B."/>
            <person name="Grigoriev I.V."/>
            <person name="Spatafora J.W."/>
            <person name="Aime M.C."/>
        </authorList>
    </citation>
    <scope>NUCLEOTIDE SEQUENCE [LARGE SCALE GENOMIC DNA]</scope>
    <source>
        <strain evidence="1 2">SA 807</strain>
    </source>
</reference>
<keyword evidence="2" id="KW-1185">Reference proteome</keyword>
<gene>
    <name evidence="1" type="ORF">IE53DRAFT_408615</name>
</gene>
<accession>A0ACD0P5X9</accession>
<name>A0ACD0P5X9_9BASI</name>
<dbReference type="EMBL" id="KZ819721">
    <property type="protein sequence ID" value="PWN53533.1"/>
    <property type="molecule type" value="Genomic_DNA"/>
</dbReference>
<evidence type="ECO:0000313" key="2">
    <source>
        <dbReference type="Proteomes" id="UP000245626"/>
    </source>
</evidence>
<protein>
    <submittedName>
        <fullName evidence="1">Homoserine acetyltransferase family protein</fullName>
    </submittedName>
</protein>
<dbReference type="Proteomes" id="UP000245626">
    <property type="component" value="Unassembled WGS sequence"/>
</dbReference>
<organism evidence="1 2">
    <name type="scientific">Violaceomyces palustris</name>
    <dbReference type="NCBI Taxonomy" id="1673888"/>
    <lineage>
        <taxon>Eukaryota</taxon>
        <taxon>Fungi</taxon>
        <taxon>Dikarya</taxon>
        <taxon>Basidiomycota</taxon>
        <taxon>Ustilaginomycotina</taxon>
        <taxon>Ustilaginomycetes</taxon>
        <taxon>Violaceomycetales</taxon>
        <taxon>Violaceomycetaceae</taxon>
        <taxon>Violaceomyces</taxon>
    </lineage>
</organism>
<proteinExistence type="predicted"/>